<organism evidence="10 11">
    <name type="scientific">Stutzerimonas stutzeri</name>
    <name type="common">Pseudomonas stutzeri</name>
    <dbReference type="NCBI Taxonomy" id="316"/>
    <lineage>
        <taxon>Bacteria</taxon>
        <taxon>Pseudomonadati</taxon>
        <taxon>Pseudomonadota</taxon>
        <taxon>Gammaproteobacteria</taxon>
        <taxon>Pseudomonadales</taxon>
        <taxon>Pseudomonadaceae</taxon>
        <taxon>Stutzerimonas</taxon>
    </lineage>
</organism>
<feature type="transmembrane region" description="Helical" evidence="8">
    <location>
        <begin position="79"/>
        <end position="99"/>
    </location>
</feature>
<proteinExistence type="predicted"/>
<evidence type="ECO:0000256" key="2">
    <source>
        <dbReference type="ARBA" id="ARBA00022448"/>
    </source>
</evidence>
<feature type="domain" description="Major facilitator superfamily (MFS) profile" evidence="9">
    <location>
        <begin position="45"/>
        <end position="530"/>
    </location>
</feature>
<feature type="transmembrane region" description="Helical" evidence="8">
    <location>
        <begin position="136"/>
        <end position="157"/>
    </location>
</feature>
<dbReference type="KEGG" id="pstu:UIB01_10030"/>
<dbReference type="Proteomes" id="UP000025238">
    <property type="component" value="Chromosome"/>
</dbReference>
<comment type="subcellular location">
    <subcellularLocation>
        <location evidence="1">Cell membrane</location>
        <topology evidence="1">Multi-pass membrane protein</topology>
    </subcellularLocation>
</comment>
<feature type="transmembrane region" description="Helical" evidence="8">
    <location>
        <begin position="231"/>
        <end position="251"/>
    </location>
</feature>
<evidence type="ECO:0000256" key="5">
    <source>
        <dbReference type="ARBA" id="ARBA00022989"/>
    </source>
</evidence>
<dbReference type="AlphaFoldDB" id="A0A023WSW6"/>
<dbReference type="EMBL" id="CP007509">
    <property type="protein sequence ID" value="AHY42790.1"/>
    <property type="molecule type" value="Genomic_DNA"/>
</dbReference>
<dbReference type="PROSITE" id="PS50850">
    <property type="entry name" value="MFS"/>
    <property type="match status" value="1"/>
</dbReference>
<feature type="transmembrane region" description="Helical" evidence="8">
    <location>
        <begin position="195"/>
        <end position="219"/>
    </location>
</feature>
<feature type="transmembrane region" description="Helical" evidence="8">
    <location>
        <begin position="257"/>
        <end position="277"/>
    </location>
</feature>
<dbReference type="GO" id="GO:0005886">
    <property type="term" value="C:plasma membrane"/>
    <property type="evidence" value="ECO:0007669"/>
    <property type="project" value="UniProtKB-SubCell"/>
</dbReference>
<name>A0A023WSW6_STUST</name>
<feature type="transmembrane region" description="Helical" evidence="8">
    <location>
        <begin position="111"/>
        <end position="130"/>
    </location>
</feature>
<feature type="transmembrane region" description="Helical" evidence="8">
    <location>
        <begin position="169"/>
        <end position="189"/>
    </location>
</feature>
<keyword evidence="5 8" id="KW-1133">Transmembrane helix</keyword>
<feature type="transmembrane region" description="Helical" evidence="8">
    <location>
        <begin position="436"/>
        <end position="453"/>
    </location>
</feature>
<feature type="transmembrane region" description="Helical" evidence="8">
    <location>
        <begin position="389"/>
        <end position="415"/>
    </location>
</feature>
<evidence type="ECO:0000256" key="1">
    <source>
        <dbReference type="ARBA" id="ARBA00004651"/>
    </source>
</evidence>
<dbReference type="CDD" id="cd17321">
    <property type="entry name" value="MFS_MMR_MDR_like"/>
    <property type="match status" value="1"/>
</dbReference>
<accession>A0A023WSW6</accession>
<protein>
    <submittedName>
        <fullName evidence="10">MFS transporter</fullName>
    </submittedName>
</protein>
<evidence type="ECO:0000313" key="11">
    <source>
        <dbReference type="Proteomes" id="UP000025238"/>
    </source>
</evidence>
<dbReference type="GO" id="GO:0022857">
    <property type="term" value="F:transmembrane transporter activity"/>
    <property type="evidence" value="ECO:0007669"/>
    <property type="project" value="InterPro"/>
</dbReference>
<feature type="transmembrane region" description="Helical" evidence="8">
    <location>
        <begin position="46"/>
        <end position="67"/>
    </location>
</feature>
<feature type="transmembrane region" description="Helical" evidence="8">
    <location>
        <begin position="298"/>
        <end position="323"/>
    </location>
</feature>
<feature type="transmembrane region" description="Helical" evidence="8">
    <location>
        <begin position="506"/>
        <end position="525"/>
    </location>
</feature>
<dbReference type="SUPFAM" id="SSF103473">
    <property type="entry name" value="MFS general substrate transporter"/>
    <property type="match status" value="1"/>
</dbReference>
<keyword evidence="3" id="KW-1003">Cell membrane</keyword>
<evidence type="ECO:0000256" key="6">
    <source>
        <dbReference type="ARBA" id="ARBA00023136"/>
    </source>
</evidence>
<reference evidence="10 11" key="1">
    <citation type="submission" date="2014-03" db="EMBL/GenBank/DDBJ databases">
        <title>Complete genome sequence of Pseudomonas stutzeri 19SMN4.</title>
        <authorList>
            <person name="Brunet-Galmes I."/>
            <person name="Nogales B."/>
            <person name="Busquets A."/>
            <person name="Pena A."/>
            <person name="Gomila M."/>
            <person name="Garcia-Valdes E."/>
            <person name="Lalucat J."/>
            <person name="Bennasar A."/>
            <person name="Bosch R."/>
        </authorList>
    </citation>
    <scope>NUCLEOTIDE SEQUENCE [LARGE SCALE GENOMIC DNA]</scope>
    <source>
        <strain evidence="10 11">19SMN4</strain>
    </source>
</reference>
<dbReference type="InterPro" id="IPR001958">
    <property type="entry name" value="Tet-R_TetA/multi-R_MdtG-like"/>
</dbReference>
<evidence type="ECO:0000256" key="4">
    <source>
        <dbReference type="ARBA" id="ARBA00022692"/>
    </source>
</evidence>
<evidence type="ECO:0000313" key="10">
    <source>
        <dbReference type="EMBL" id="AHY42790.1"/>
    </source>
</evidence>
<feature type="transmembrane region" description="Helical" evidence="8">
    <location>
        <begin position="335"/>
        <end position="356"/>
    </location>
</feature>
<keyword evidence="2" id="KW-0813">Transport</keyword>
<keyword evidence="6 8" id="KW-0472">Membrane</keyword>
<sequence length="537" mass="54972">MMSLPQLEHGEGTMSISLESRSPEARSVVSTAAGGKRAGPRAWAGLALLSLPTIMLGLDLTLLHLALPALALDLKPTSVQALWIMDAYGFFIAGFLITMGTLGDRIGRRKMLLIGSVAFALASVFAAFSTSATMLIMARAALGVAGATLMPSTLALISNLFADPRQRALGIGIWATMWGVGSALGPVVGGLMLEWFWWGAAFLLVVPAVFLLVLLGPFVLPEYRSAEAERVDLVSVLLSLAATLPFVYGVKQIAKEGLVLDASSAIIVGLLFAWLFVRRQRLLSDPLLDLSLFSNRAFSAALAVLLFGLVAVGGTMLLVAQYLQLVVGYSPSDAGLWMGLAALAMIIGGIGAPLLARVIRPGFVVAGALALSAVGYLLLAQVTDTSMGVLLAVVSLALAYLGNGTIAALGTDLAVGAAPAGKAGSASAMTEMVQDLGISFGIALLGSIGGAIYQRTITPLLAGDLSAGAREAVADSLWAASASASEVSPDLIAHAQAAFVAGLQGAALFSAASVGALAVISAVALRHLRSNGGDADH</sequence>
<dbReference type="PANTHER" id="PTHR42718">
    <property type="entry name" value="MAJOR FACILITATOR SUPERFAMILY MULTIDRUG TRANSPORTER MFSC"/>
    <property type="match status" value="1"/>
</dbReference>
<dbReference type="PRINTS" id="PR01035">
    <property type="entry name" value="TCRTETA"/>
</dbReference>
<feature type="transmembrane region" description="Helical" evidence="8">
    <location>
        <begin position="363"/>
        <end position="383"/>
    </location>
</feature>
<dbReference type="InterPro" id="IPR011701">
    <property type="entry name" value="MFS"/>
</dbReference>
<dbReference type="Pfam" id="PF07690">
    <property type="entry name" value="MFS_1"/>
    <property type="match status" value="1"/>
</dbReference>
<dbReference type="PATRIC" id="fig|316.97.peg.2009"/>
<dbReference type="InterPro" id="IPR036259">
    <property type="entry name" value="MFS_trans_sf"/>
</dbReference>
<dbReference type="Gene3D" id="1.20.1720.10">
    <property type="entry name" value="Multidrug resistance protein D"/>
    <property type="match status" value="2"/>
</dbReference>
<gene>
    <name evidence="10" type="ORF">UIB01_10030</name>
</gene>
<keyword evidence="4 8" id="KW-0812">Transmembrane</keyword>
<evidence type="ECO:0000256" key="8">
    <source>
        <dbReference type="SAM" id="Phobius"/>
    </source>
</evidence>
<dbReference type="PANTHER" id="PTHR42718:SF47">
    <property type="entry name" value="METHYL VIOLOGEN RESISTANCE PROTEIN SMVA"/>
    <property type="match status" value="1"/>
</dbReference>
<evidence type="ECO:0000259" key="9">
    <source>
        <dbReference type="PROSITE" id="PS50850"/>
    </source>
</evidence>
<feature type="region of interest" description="Disordered" evidence="7">
    <location>
        <begin position="1"/>
        <end position="20"/>
    </location>
</feature>
<evidence type="ECO:0000256" key="7">
    <source>
        <dbReference type="SAM" id="MobiDB-lite"/>
    </source>
</evidence>
<dbReference type="InterPro" id="IPR020846">
    <property type="entry name" value="MFS_dom"/>
</dbReference>
<evidence type="ECO:0000256" key="3">
    <source>
        <dbReference type="ARBA" id="ARBA00022475"/>
    </source>
</evidence>